<proteinExistence type="predicted"/>
<keyword evidence="4" id="KW-1185">Reference proteome</keyword>
<dbReference type="EMBL" id="JAQQWM010000008">
    <property type="protein sequence ID" value="KAK8052666.1"/>
    <property type="molecule type" value="Genomic_DNA"/>
</dbReference>
<dbReference type="Proteomes" id="UP001446871">
    <property type="component" value="Unassembled WGS sequence"/>
</dbReference>
<dbReference type="InterPro" id="IPR046676">
    <property type="entry name" value="DUF6546"/>
</dbReference>
<organism evidence="3 4">
    <name type="scientific">Apiospora saccharicola</name>
    <dbReference type="NCBI Taxonomy" id="335842"/>
    <lineage>
        <taxon>Eukaryota</taxon>
        <taxon>Fungi</taxon>
        <taxon>Dikarya</taxon>
        <taxon>Ascomycota</taxon>
        <taxon>Pezizomycotina</taxon>
        <taxon>Sordariomycetes</taxon>
        <taxon>Xylariomycetidae</taxon>
        <taxon>Amphisphaeriales</taxon>
        <taxon>Apiosporaceae</taxon>
        <taxon>Apiospora</taxon>
    </lineage>
</organism>
<feature type="region of interest" description="Disordered" evidence="1">
    <location>
        <begin position="106"/>
        <end position="147"/>
    </location>
</feature>
<feature type="domain" description="DUF6546" evidence="2">
    <location>
        <begin position="51"/>
        <end position="131"/>
    </location>
</feature>
<evidence type="ECO:0000259" key="2">
    <source>
        <dbReference type="Pfam" id="PF20183"/>
    </source>
</evidence>
<gene>
    <name evidence="3" type="ORF">PG996_011967</name>
</gene>
<evidence type="ECO:0000313" key="3">
    <source>
        <dbReference type="EMBL" id="KAK8052666.1"/>
    </source>
</evidence>
<name>A0ABR1U192_9PEZI</name>
<sequence length="147" mass="15923">MPPGVKTVRHLRGVQQAAAGRGPALHGCHVGASIAPHNDQALQDPYSIGGRRRRMLLEAVFANGSRDDLKDLAAAYLIDAVEFFRACQRLHSSSCQYRWPRLRSPTLTTVPRPGASPDDEARDIGDLLPASGKGERACRGCLDSVPR</sequence>
<comment type="caution">
    <text evidence="3">The sequence shown here is derived from an EMBL/GenBank/DDBJ whole genome shotgun (WGS) entry which is preliminary data.</text>
</comment>
<evidence type="ECO:0000313" key="4">
    <source>
        <dbReference type="Proteomes" id="UP001446871"/>
    </source>
</evidence>
<evidence type="ECO:0000256" key="1">
    <source>
        <dbReference type="SAM" id="MobiDB-lite"/>
    </source>
</evidence>
<accession>A0ABR1U192</accession>
<reference evidence="3 4" key="1">
    <citation type="submission" date="2023-01" db="EMBL/GenBank/DDBJ databases">
        <title>Analysis of 21 Apiospora genomes using comparative genomics revels a genus with tremendous synthesis potential of carbohydrate active enzymes and secondary metabolites.</title>
        <authorList>
            <person name="Sorensen T."/>
        </authorList>
    </citation>
    <scope>NUCLEOTIDE SEQUENCE [LARGE SCALE GENOMIC DNA]</scope>
    <source>
        <strain evidence="3 4">CBS 83171</strain>
    </source>
</reference>
<dbReference type="Pfam" id="PF20183">
    <property type="entry name" value="DUF6546"/>
    <property type="match status" value="1"/>
</dbReference>
<protein>
    <recommendedName>
        <fullName evidence="2">DUF6546 domain-containing protein</fullName>
    </recommendedName>
</protein>